<evidence type="ECO:0000313" key="8">
    <source>
        <dbReference type="Proteomes" id="UP000023152"/>
    </source>
</evidence>
<keyword evidence="8" id="KW-1185">Reference proteome</keyword>
<dbReference type="Pfam" id="PF00069">
    <property type="entry name" value="Pkinase"/>
    <property type="match status" value="1"/>
</dbReference>
<proteinExistence type="predicted"/>
<protein>
    <recommendedName>
        <fullName evidence="6">Protein kinase domain-containing protein</fullName>
    </recommendedName>
</protein>
<evidence type="ECO:0000259" key="6">
    <source>
        <dbReference type="PROSITE" id="PS50011"/>
    </source>
</evidence>
<comment type="caution">
    <text evidence="7">The sequence shown here is derived from an EMBL/GenBank/DDBJ whole genome shotgun (WGS) entry which is preliminary data.</text>
</comment>
<gene>
    <name evidence="7" type="ORF">RFI_40259</name>
</gene>
<reference evidence="7 8" key="1">
    <citation type="journal article" date="2013" name="Curr. Biol.">
        <title>The Genome of the Foraminiferan Reticulomyxa filosa.</title>
        <authorList>
            <person name="Glockner G."/>
            <person name="Hulsmann N."/>
            <person name="Schleicher M."/>
            <person name="Noegel A.A."/>
            <person name="Eichinger L."/>
            <person name="Gallinger C."/>
            <person name="Pawlowski J."/>
            <person name="Sierra R."/>
            <person name="Euteneuer U."/>
            <person name="Pillet L."/>
            <person name="Moustafa A."/>
            <person name="Platzer M."/>
            <person name="Groth M."/>
            <person name="Szafranski K."/>
            <person name="Schliwa M."/>
        </authorList>
    </citation>
    <scope>NUCLEOTIDE SEQUENCE [LARGE SCALE GENOMIC DNA]</scope>
</reference>
<keyword evidence="1" id="KW-0723">Serine/threonine-protein kinase</keyword>
<dbReference type="Gene3D" id="1.10.510.10">
    <property type="entry name" value="Transferase(Phosphotransferase) domain 1"/>
    <property type="match status" value="1"/>
</dbReference>
<keyword evidence="2" id="KW-0808">Transferase</keyword>
<evidence type="ECO:0000256" key="2">
    <source>
        <dbReference type="ARBA" id="ARBA00022679"/>
    </source>
</evidence>
<dbReference type="InterPro" id="IPR000719">
    <property type="entry name" value="Prot_kinase_dom"/>
</dbReference>
<dbReference type="GO" id="GO:0005737">
    <property type="term" value="C:cytoplasm"/>
    <property type="evidence" value="ECO:0007669"/>
    <property type="project" value="TreeGrafter"/>
</dbReference>
<evidence type="ECO:0000256" key="4">
    <source>
        <dbReference type="ARBA" id="ARBA00022777"/>
    </source>
</evidence>
<keyword evidence="4" id="KW-0418">Kinase</keyword>
<dbReference type="GO" id="GO:0005524">
    <property type="term" value="F:ATP binding"/>
    <property type="evidence" value="ECO:0007669"/>
    <property type="project" value="UniProtKB-KW"/>
</dbReference>
<keyword evidence="5" id="KW-0067">ATP-binding</keyword>
<dbReference type="EMBL" id="ASPP01050238">
    <property type="protein sequence ID" value="ETN97270.1"/>
    <property type="molecule type" value="Genomic_DNA"/>
</dbReference>
<keyword evidence="3" id="KW-0547">Nucleotide-binding</keyword>
<feature type="domain" description="Protein kinase" evidence="6">
    <location>
        <begin position="31"/>
        <end position="318"/>
    </location>
</feature>
<accession>X6L7F6</accession>
<dbReference type="PANTHER" id="PTHR24346">
    <property type="entry name" value="MAP/MICROTUBULE AFFINITY-REGULATING KINASE"/>
    <property type="match status" value="1"/>
</dbReference>
<dbReference type="GO" id="GO:0035556">
    <property type="term" value="P:intracellular signal transduction"/>
    <property type="evidence" value="ECO:0007669"/>
    <property type="project" value="TreeGrafter"/>
</dbReference>
<evidence type="ECO:0000256" key="5">
    <source>
        <dbReference type="ARBA" id="ARBA00022840"/>
    </source>
</evidence>
<dbReference type="PROSITE" id="PS50011">
    <property type="entry name" value="PROTEIN_KINASE_DOM"/>
    <property type="match status" value="1"/>
</dbReference>
<dbReference type="OMA" id="SCMLQVQ"/>
<name>X6L7F6_RETFI</name>
<evidence type="ECO:0000256" key="1">
    <source>
        <dbReference type="ARBA" id="ARBA00022527"/>
    </source>
</evidence>
<dbReference type="InterPro" id="IPR011009">
    <property type="entry name" value="Kinase-like_dom_sf"/>
</dbReference>
<evidence type="ECO:0000256" key="3">
    <source>
        <dbReference type="ARBA" id="ARBA00022741"/>
    </source>
</evidence>
<dbReference type="SUPFAM" id="SSF56112">
    <property type="entry name" value="Protein kinase-like (PK-like)"/>
    <property type="match status" value="1"/>
</dbReference>
<organism evidence="7 8">
    <name type="scientific">Reticulomyxa filosa</name>
    <dbReference type="NCBI Taxonomy" id="46433"/>
    <lineage>
        <taxon>Eukaryota</taxon>
        <taxon>Sar</taxon>
        <taxon>Rhizaria</taxon>
        <taxon>Retaria</taxon>
        <taxon>Foraminifera</taxon>
        <taxon>Monothalamids</taxon>
        <taxon>Reticulomyxidae</taxon>
        <taxon>Reticulomyxa</taxon>
    </lineage>
</organism>
<feature type="non-terminal residue" evidence="7">
    <location>
        <position position="1"/>
    </location>
</feature>
<dbReference type="OrthoDB" id="193931at2759"/>
<evidence type="ECO:0000313" key="7">
    <source>
        <dbReference type="EMBL" id="ETN97270.1"/>
    </source>
</evidence>
<dbReference type="AlphaFoldDB" id="X6L7F6"/>
<dbReference type="PANTHER" id="PTHR24346:SF82">
    <property type="entry name" value="KP78A-RELATED"/>
    <property type="match status" value="1"/>
</dbReference>
<dbReference type="Proteomes" id="UP000023152">
    <property type="component" value="Unassembled WGS sequence"/>
</dbReference>
<sequence>SKGDCFDIVEAIIEKEEMDSQPKDLSGQTRFKLRKMLATSLQGGIFLAEDKRESRWVVVKRVWRELVKEGKCVEGSAVGENFEQEKSISKYLADLRNQNKGKSKKREKGLSVTNKTSYVRYIDDWEDTNCYYLAMEYCEGGDLFDYMSKCNTTKDSRVEGQTHATAEVRNSLLQSIFRQLVETVSWMHSNGVAHLDLSLENVMLQLANENGITVKIIDFGVAQRFRPNQKFNRSVGKFGYMAPEVFAQKEYSPEKADIWSLGVILFAMLVGGLPYRTPDMADPHFRAIMSGHLRTLLTMWKKISTIPTAALGMCIFFI</sequence>
<dbReference type="GO" id="GO:0004674">
    <property type="term" value="F:protein serine/threonine kinase activity"/>
    <property type="evidence" value="ECO:0007669"/>
    <property type="project" value="UniProtKB-KW"/>
</dbReference>